<comment type="caution">
    <text evidence="1">The sequence shown here is derived from an EMBL/GenBank/DDBJ whole genome shotgun (WGS) entry which is preliminary data.</text>
</comment>
<dbReference type="Proteomes" id="UP000635996">
    <property type="component" value="Unassembled WGS sequence"/>
</dbReference>
<gene>
    <name evidence="1" type="ORF">HCJ95_10915</name>
</gene>
<protein>
    <submittedName>
        <fullName evidence="1">Uncharacterized protein</fullName>
    </submittedName>
</protein>
<dbReference type="RefSeq" id="WP_168131460.1">
    <property type="nucleotide sequence ID" value="NZ_BMVZ01000013.1"/>
</dbReference>
<sequence length="146" mass="16441">MDIAQALTVIDRLCSAPLPRQHARTDTGTAGPGWAVAELQTSEDSWEDCSRRQQVREQYECDREALAARLAERWGPPQTFSLYSVLERTMEGEALAEPWASLSHHVVDLTVWRHEESGRWTGLGVSQWDAELPFQLLAVVTDQDPP</sequence>
<accession>A0ABX0YUI4</accession>
<keyword evidence="2" id="KW-1185">Reference proteome</keyword>
<evidence type="ECO:0000313" key="1">
    <source>
        <dbReference type="EMBL" id="NJP14794.1"/>
    </source>
</evidence>
<name>A0ABX0YUI4_STRTL</name>
<evidence type="ECO:0000313" key="2">
    <source>
        <dbReference type="Proteomes" id="UP000635996"/>
    </source>
</evidence>
<dbReference type="EMBL" id="JAATEL010000009">
    <property type="protein sequence ID" value="NJP14794.1"/>
    <property type="molecule type" value="Genomic_DNA"/>
</dbReference>
<reference evidence="1 2" key="1">
    <citation type="submission" date="2020-03" db="EMBL/GenBank/DDBJ databases">
        <title>WGS of actinomycetes isolated from Thailand.</title>
        <authorList>
            <person name="Thawai C."/>
        </authorList>
    </citation>
    <scope>NUCLEOTIDE SEQUENCE [LARGE SCALE GENOMIC DNA]</scope>
    <source>
        <strain evidence="1 2">NBRC 13905</strain>
    </source>
</reference>
<organism evidence="1 2">
    <name type="scientific">Streptomyces thermoviolaceus subsp. thermoviolaceus</name>
    <dbReference type="NCBI Taxonomy" id="66860"/>
    <lineage>
        <taxon>Bacteria</taxon>
        <taxon>Bacillati</taxon>
        <taxon>Actinomycetota</taxon>
        <taxon>Actinomycetes</taxon>
        <taxon>Kitasatosporales</taxon>
        <taxon>Streptomycetaceae</taxon>
        <taxon>Streptomyces</taxon>
    </lineage>
</organism>
<proteinExistence type="predicted"/>